<dbReference type="NCBIfam" id="TIGR00172">
    <property type="entry name" value="maf"/>
    <property type="match status" value="1"/>
</dbReference>
<dbReference type="GO" id="GO:0032259">
    <property type="term" value="P:methylation"/>
    <property type="evidence" value="ECO:0007669"/>
    <property type="project" value="UniProtKB-KW"/>
</dbReference>
<dbReference type="SUPFAM" id="SSF52972">
    <property type="entry name" value="ITPase-like"/>
    <property type="match status" value="1"/>
</dbReference>
<comment type="cofactor">
    <cofactor evidence="1">
        <name>a divalent metal cation</name>
        <dbReference type="ChEBI" id="CHEBI:60240"/>
    </cofactor>
</comment>
<reference evidence="3 4" key="1">
    <citation type="submission" date="2017-03" db="EMBL/GenBank/DDBJ databases">
        <title>Genome of the blue death feigning beetle - Asbolus verrucosus.</title>
        <authorList>
            <person name="Rider S.D."/>
        </authorList>
    </citation>
    <scope>NUCLEOTIDE SEQUENCE [LARGE SCALE GENOMIC DNA]</scope>
    <source>
        <strain evidence="3">Butters</strain>
        <tissue evidence="3">Head and leg muscle</tissue>
    </source>
</reference>
<dbReference type="Proteomes" id="UP000292052">
    <property type="component" value="Unassembled WGS sequence"/>
</dbReference>
<comment type="caution">
    <text evidence="3">The sequence shown here is derived from an EMBL/GenBank/DDBJ whole genome shotgun (WGS) entry which is preliminary data.</text>
</comment>
<dbReference type="AlphaFoldDB" id="A0A482V9B8"/>
<evidence type="ECO:0000313" key="4">
    <source>
        <dbReference type="Proteomes" id="UP000292052"/>
    </source>
</evidence>
<dbReference type="EMBL" id="QDEB01125184">
    <property type="protein sequence ID" value="RZB39780.1"/>
    <property type="molecule type" value="Genomic_DNA"/>
</dbReference>
<dbReference type="Pfam" id="PF02545">
    <property type="entry name" value="Maf"/>
    <property type="match status" value="1"/>
</dbReference>
<keyword evidence="3" id="KW-0489">Methyltransferase</keyword>
<dbReference type="OrthoDB" id="10267058at2759"/>
<keyword evidence="4" id="KW-1185">Reference proteome</keyword>
<proteinExistence type="inferred from homology"/>
<dbReference type="Gene3D" id="3.90.950.10">
    <property type="match status" value="1"/>
</dbReference>
<dbReference type="STRING" id="1661398.A0A482V9B8"/>
<gene>
    <name evidence="3" type="ORF">BDFB_008012</name>
</gene>
<dbReference type="GO" id="GO:0008168">
    <property type="term" value="F:methyltransferase activity"/>
    <property type="evidence" value="ECO:0007669"/>
    <property type="project" value="UniProtKB-KW"/>
</dbReference>
<dbReference type="PANTHER" id="PTHR43213:SF5">
    <property type="entry name" value="BIFUNCTIONAL DTTP_UTP PYROPHOSPHATASE_METHYLTRANSFERASE PROTEIN-RELATED"/>
    <property type="match status" value="1"/>
</dbReference>
<dbReference type="PIRSF" id="PIRSF006305">
    <property type="entry name" value="Maf"/>
    <property type="match status" value="1"/>
</dbReference>
<evidence type="ECO:0000313" key="3">
    <source>
        <dbReference type="EMBL" id="RZB39780.1"/>
    </source>
</evidence>
<keyword evidence="2" id="KW-0378">Hydrolase</keyword>
<sequence>MFEPLISKLNDLRVVLASSSEQRAMLLRSTKIKFEVIPSNFEENLDPKEHTFSDFVEKTALGKVNDVWERLKTDPVKPDIIIGVDTMVAFNGQMYGKPKTKEQAVRTITDLTQTNIPNQVYTGVVIRYRDEVRKFTEVTTVHMSKLTPEEVLAYVETGEPMGKAGGYGIQGIASTFVEKIEGDVNNVVGLPLCRLTQTLKQMILNK</sequence>
<dbReference type="GO" id="GO:0047429">
    <property type="term" value="F:nucleoside triphosphate diphosphatase activity"/>
    <property type="evidence" value="ECO:0007669"/>
    <property type="project" value="InterPro"/>
</dbReference>
<organism evidence="3 4">
    <name type="scientific">Asbolus verrucosus</name>
    <name type="common">Desert ironclad beetle</name>
    <dbReference type="NCBI Taxonomy" id="1661398"/>
    <lineage>
        <taxon>Eukaryota</taxon>
        <taxon>Metazoa</taxon>
        <taxon>Ecdysozoa</taxon>
        <taxon>Arthropoda</taxon>
        <taxon>Hexapoda</taxon>
        <taxon>Insecta</taxon>
        <taxon>Pterygota</taxon>
        <taxon>Neoptera</taxon>
        <taxon>Endopterygota</taxon>
        <taxon>Coleoptera</taxon>
        <taxon>Polyphaga</taxon>
        <taxon>Cucujiformia</taxon>
        <taxon>Tenebrionidae</taxon>
        <taxon>Pimeliinae</taxon>
        <taxon>Asbolus</taxon>
    </lineage>
</organism>
<dbReference type="CDD" id="cd00555">
    <property type="entry name" value="Maf"/>
    <property type="match status" value="1"/>
</dbReference>
<keyword evidence="3" id="KW-0808">Transferase</keyword>
<dbReference type="InterPro" id="IPR029001">
    <property type="entry name" value="ITPase-like_fam"/>
</dbReference>
<dbReference type="InterPro" id="IPR003697">
    <property type="entry name" value="Maf-like"/>
</dbReference>
<evidence type="ECO:0000256" key="2">
    <source>
        <dbReference type="ARBA" id="ARBA00022801"/>
    </source>
</evidence>
<accession>A0A482V9B8</accession>
<protein>
    <submittedName>
        <fullName evidence="3">N-acetylserotonin O-methyltransferase-like protein</fullName>
    </submittedName>
</protein>
<dbReference type="PANTHER" id="PTHR43213">
    <property type="entry name" value="BIFUNCTIONAL DTTP/UTP PYROPHOSPHATASE/METHYLTRANSFERASE PROTEIN-RELATED"/>
    <property type="match status" value="1"/>
</dbReference>
<dbReference type="HAMAP" id="MF_00528">
    <property type="entry name" value="Maf"/>
    <property type="match status" value="1"/>
</dbReference>
<evidence type="ECO:0000256" key="1">
    <source>
        <dbReference type="ARBA" id="ARBA00001968"/>
    </source>
</evidence>
<name>A0A482V9B8_ASBVE</name>